<dbReference type="GO" id="GO:0004867">
    <property type="term" value="F:serine-type endopeptidase inhibitor activity"/>
    <property type="evidence" value="ECO:0007669"/>
    <property type="project" value="UniProtKB-UniRule"/>
</dbReference>
<organism evidence="11 12">
    <name type="scientific">Astyanax mexicanus</name>
    <name type="common">Blind cave fish</name>
    <name type="synonym">Astyanax fasciatus mexicanus</name>
    <dbReference type="NCBI Taxonomy" id="7994"/>
    <lineage>
        <taxon>Eukaryota</taxon>
        <taxon>Metazoa</taxon>
        <taxon>Chordata</taxon>
        <taxon>Craniata</taxon>
        <taxon>Vertebrata</taxon>
        <taxon>Euteleostomi</taxon>
        <taxon>Actinopterygii</taxon>
        <taxon>Neopterygii</taxon>
        <taxon>Teleostei</taxon>
        <taxon>Ostariophysi</taxon>
        <taxon>Characiformes</taxon>
        <taxon>Characoidei</taxon>
        <taxon>Acestrorhamphidae</taxon>
        <taxon>Acestrorhamphinae</taxon>
        <taxon>Astyanax</taxon>
    </lineage>
</organism>
<dbReference type="InterPro" id="IPR036880">
    <property type="entry name" value="Kunitz_BPTI_sf"/>
</dbReference>
<keyword evidence="6" id="KW-1015">Disulfide bond</keyword>
<dbReference type="STRING" id="7994.ENSAMXP00000015806"/>
<dbReference type="InterPro" id="IPR020901">
    <property type="entry name" value="Prtase_inh_Kunz-CS"/>
</dbReference>
<keyword evidence="7" id="KW-0325">Glycoprotein</keyword>
<dbReference type="Bgee" id="ENSAMXG00000015362">
    <property type="expression patterns" value="Expressed in heart and 14 other cell types or tissues"/>
</dbReference>
<evidence type="ECO:0000313" key="11">
    <source>
        <dbReference type="Ensembl" id="ENSAMXP00000015806.2"/>
    </source>
</evidence>
<evidence type="ECO:0000256" key="4">
    <source>
        <dbReference type="ARBA" id="ARBA00022900"/>
    </source>
</evidence>
<dbReference type="InterPro" id="IPR008296">
    <property type="entry name" value="TFPI-like"/>
</dbReference>
<dbReference type="PIRSF" id="PIRSF001620">
    <property type="entry name" value="TFPI"/>
    <property type="match status" value="1"/>
</dbReference>
<dbReference type="Proteomes" id="UP000018467">
    <property type="component" value="Unassembled WGS sequence"/>
</dbReference>
<feature type="domain" description="BPTI/Kunitz inhibitor" evidence="10">
    <location>
        <begin position="36"/>
        <end position="86"/>
    </location>
</feature>
<keyword evidence="3" id="KW-0677">Repeat</keyword>
<accession>W5L7J4</accession>
<keyword evidence="8" id="KW-0732">Signal</keyword>
<dbReference type="PROSITE" id="PS50279">
    <property type="entry name" value="BPTI_KUNITZ_2"/>
    <property type="match status" value="3"/>
</dbReference>
<dbReference type="FunFam" id="4.10.410.10:FF:000004">
    <property type="entry name" value="Tissue factor pathway inhibitor"/>
    <property type="match status" value="2"/>
</dbReference>
<dbReference type="SMART" id="SM00131">
    <property type="entry name" value="KU"/>
    <property type="match status" value="3"/>
</dbReference>
<dbReference type="Pfam" id="PF00014">
    <property type="entry name" value="Kunitz_BPTI"/>
    <property type="match status" value="3"/>
</dbReference>
<evidence type="ECO:0000256" key="3">
    <source>
        <dbReference type="ARBA" id="ARBA00022737"/>
    </source>
</evidence>
<dbReference type="InterPro" id="IPR002223">
    <property type="entry name" value="Kunitz_BPTI"/>
</dbReference>
<dbReference type="PANTHER" id="PTHR10083">
    <property type="entry name" value="KUNITZ-TYPE PROTEASE INHIBITOR-RELATED"/>
    <property type="match status" value="1"/>
</dbReference>
<keyword evidence="12" id="KW-1185">Reference proteome</keyword>
<keyword evidence="1 8" id="KW-0646">Protease inhibitor</keyword>
<dbReference type="SUPFAM" id="SSF57362">
    <property type="entry name" value="BPTI-like"/>
    <property type="match status" value="3"/>
</dbReference>
<dbReference type="PRINTS" id="PR00759">
    <property type="entry name" value="BASICPTASE"/>
</dbReference>
<evidence type="ECO:0000256" key="1">
    <source>
        <dbReference type="ARBA" id="ARBA00022690"/>
    </source>
</evidence>
<dbReference type="Gene3D" id="4.10.410.10">
    <property type="entry name" value="Pancreatic trypsin inhibitor Kunitz domain"/>
    <property type="match status" value="3"/>
</dbReference>
<keyword evidence="4 8" id="KW-0722">Serine protease inhibitor</keyword>
<dbReference type="GO" id="GO:0007596">
    <property type="term" value="P:blood coagulation"/>
    <property type="evidence" value="ECO:0007669"/>
    <property type="project" value="UniProtKB-UniRule"/>
</dbReference>
<dbReference type="InParanoid" id="W5L7J4"/>
<feature type="compositionally biased region" description="Basic and acidic residues" evidence="9">
    <location>
        <begin position="146"/>
        <end position="168"/>
    </location>
</feature>
<keyword evidence="5 8" id="KW-0094">Blood coagulation</keyword>
<protein>
    <recommendedName>
        <fullName evidence="8">Tissue factor pathway inhibitor</fullName>
    </recommendedName>
</protein>
<feature type="region of interest" description="Disordered" evidence="9">
    <location>
        <begin position="146"/>
        <end position="195"/>
    </location>
</feature>
<feature type="signal peptide" evidence="8">
    <location>
        <begin position="1"/>
        <end position="18"/>
    </location>
</feature>
<dbReference type="FunCoup" id="W5L7J4">
    <property type="interactions" value="135"/>
</dbReference>
<name>W5L7J4_ASTMX</name>
<dbReference type="InterPro" id="IPR050098">
    <property type="entry name" value="TFPI/VKTCI-like"/>
</dbReference>
<feature type="chain" id="PRO_5017107111" description="Tissue factor pathway inhibitor" evidence="8">
    <location>
        <begin position="19"/>
        <end position="270"/>
    </location>
</feature>
<dbReference type="CDD" id="cd00109">
    <property type="entry name" value="Kunitz-type"/>
    <property type="match status" value="1"/>
</dbReference>
<reference evidence="11" key="4">
    <citation type="submission" date="2025-09" db="UniProtKB">
        <authorList>
            <consortium name="Ensembl"/>
        </authorList>
    </citation>
    <scope>IDENTIFICATION</scope>
</reference>
<comment type="subcellular location">
    <subcellularLocation>
        <location evidence="8">Secreted</location>
    </subcellularLocation>
</comment>
<evidence type="ECO:0000256" key="5">
    <source>
        <dbReference type="ARBA" id="ARBA00023084"/>
    </source>
</evidence>
<evidence type="ECO:0000256" key="8">
    <source>
        <dbReference type="PIRNR" id="PIRNR001620"/>
    </source>
</evidence>
<dbReference type="PROSITE" id="PS00280">
    <property type="entry name" value="BPTI_KUNITZ_1"/>
    <property type="match status" value="3"/>
</dbReference>
<feature type="domain" description="BPTI/Kunitz inhibitor" evidence="10">
    <location>
        <begin position="196"/>
        <end position="246"/>
    </location>
</feature>
<proteinExistence type="predicted"/>
<reference evidence="12" key="1">
    <citation type="submission" date="2013-03" db="EMBL/GenBank/DDBJ databases">
        <authorList>
            <person name="Jeffery W."/>
            <person name="Warren W."/>
            <person name="Wilson R.K."/>
        </authorList>
    </citation>
    <scope>NUCLEOTIDE SEQUENCE</scope>
    <source>
        <strain evidence="12">female</strain>
    </source>
</reference>
<dbReference type="PANTHER" id="PTHR10083:SF377">
    <property type="entry name" value="TISSUE FACTOR PATHWAY INHIBITOR"/>
    <property type="match status" value="1"/>
</dbReference>
<evidence type="ECO:0000259" key="10">
    <source>
        <dbReference type="PROSITE" id="PS50279"/>
    </source>
</evidence>
<reference evidence="11" key="3">
    <citation type="submission" date="2025-08" db="UniProtKB">
        <authorList>
            <consortium name="Ensembl"/>
        </authorList>
    </citation>
    <scope>IDENTIFICATION</scope>
</reference>
<evidence type="ECO:0000256" key="6">
    <source>
        <dbReference type="ARBA" id="ARBA00023157"/>
    </source>
</evidence>
<dbReference type="AlphaFoldDB" id="W5L7J4"/>
<feature type="domain" description="BPTI/Kunitz inhibitor" evidence="10">
    <location>
        <begin position="95"/>
        <end position="145"/>
    </location>
</feature>
<sequence length="270" mass="31117">MSVLSVLVLLLLLGLSWGQYIRDGGQPRLHIFHHSCALKKDEGPCKAVKDRFYFDIDSGRCESFEYGGCQGNANNFQTLDQCEEMCVVKENKSPCHLEDEPGPCRGLVPRYFFDSRKQECRRFFYGGCFGNANNFKTLKECRDRCHPGNDTDGPRPDTSTEKSPKPDELIDSAPNRQPQRQPRPEPSKEFTPPELCLSPVDRGNCDRAERRYAFNPRVKRCQMFQYSGCGGNRNNFLHKRHCMKTCTPDHSRLRQIRIKKKNSNILFRSI</sequence>
<evidence type="ECO:0000256" key="2">
    <source>
        <dbReference type="ARBA" id="ARBA00022696"/>
    </source>
</evidence>
<dbReference type="GO" id="GO:0005615">
    <property type="term" value="C:extracellular space"/>
    <property type="evidence" value="ECO:0007669"/>
    <property type="project" value="TreeGrafter"/>
</dbReference>
<evidence type="ECO:0000313" key="12">
    <source>
        <dbReference type="Proteomes" id="UP000018467"/>
    </source>
</evidence>
<reference evidence="12" key="2">
    <citation type="journal article" date="2014" name="Nat. Commun.">
        <title>The cavefish genome reveals candidate genes for eye loss.</title>
        <authorList>
            <person name="McGaugh S.E."/>
            <person name="Gross J.B."/>
            <person name="Aken B."/>
            <person name="Blin M."/>
            <person name="Borowsky R."/>
            <person name="Chalopin D."/>
            <person name="Hinaux H."/>
            <person name="Jeffery W.R."/>
            <person name="Keene A."/>
            <person name="Ma L."/>
            <person name="Minx P."/>
            <person name="Murphy D."/>
            <person name="O'Quin K.E."/>
            <person name="Retaux S."/>
            <person name="Rohner N."/>
            <person name="Searle S.M."/>
            <person name="Stahl B.A."/>
            <person name="Tabin C."/>
            <person name="Volff J.N."/>
            <person name="Yoshizawa M."/>
            <person name="Warren W.C."/>
        </authorList>
    </citation>
    <scope>NUCLEOTIDE SEQUENCE [LARGE SCALE GENOMIC DNA]</scope>
    <source>
        <strain evidence="12">female</strain>
    </source>
</reference>
<dbReference type="eggNOG" id="KOG4295">
    <property type="taxonomic scope" value="Eukaryota"/>
</dbReference>
<keyword evidence="2 8" id="KW-0356">Hemostasis</keyword>
<evidence type="ECO:0000256" key="7">
    <source>
        <dbReference type="ARBA" id="ARBA00023180"/>
    </source>
</evidence>
<dbReference type="GeneTree" id="ENSGT00940000165273"/>
<evidence type="ECO:0000256" key="9">
    <source>
        <dbReference type="SAM" id="MobiDB-lite"/>
    </source>
</evidence>
<dbReference type="Ensembl" id="ENSAMXT00000015806.2">
    <property type="protein sequence ID" value="ENSAMXP00000015806.2"/>
    <property type="gene ID" value="ENSAMXG00000015362.2"/>
</dbReference>
<dbReference type="HOGENOM" id="CLU_058441_0_1_1"/>